<name>A0A1H3R913_9ACTN</name>
<protein>
    <submittedName>
        <fullName evidence="1">Uncharacterized protein</fullName>
    </submittedName>
</protein>
<gene>
    <name evidence="1" type="ORF">SAMN05444365_107127</name>
</gene>
<accession>A0A1H3R913</accession>
<dbReference type="RefSeq" id="WP_091559212.1">
    <property type="nucleotide sequence ID" value="NZ_FNPH01000007.1"/>
</dbReference>
<organism evidence="1 2">
    <name type="scientific">Micromonospora pattaloongensis</name>
    <dbReference type="NCBI Taxonomy" id="405436"/>
    <lineage>
        <taxon>Bacteria</taxon>
        <taxon>Bacillati</taxon>
        <taxon>Actinomycetota</taxon>
        <taxon>Actinomycetes</taxon>
        <taxon>Micromonosporales</taxon>
        <taxon>Micromonosporaceae</taxon>
        <taxon>Micromonospora</taxon>
    </lineage>
</organism>
<evidence type="ECO:0000313" key="1">
    <source>
        <dbReference type="EMBL" id="SDZ21815.1"/>
    </source>
</evidence>
<sequence>MARRFDARPVNVAARFLDHLHALVDAHPKPTRETVVGADIAPPGSRGAIKLGEYVERAWQLAAPELRAELSAEAGPVLLHDAAVLARHRAMDRLYERADAARSGAGGMWVLCPMEDPALLPKLDGAVVRVGDNEWIGLPDAWVVNAHRSAAGSPS</sequence>
<evidence type="ECO:0000313" key="2">
    <source>
        <dbReference type="Proteomes" id="UP000242415"/>
    </source>
</evidence>
<reference evidence="2" key="1">
    <citation type="submission" date="2016-10" db="EMBL/GenBank/DDBJ databases">
        <authorList>
            <person name="Varghese N."/>
            <person name="Submissions S."/>
        </authorList>
    </citation>
    <scope>NUCLEOTIDE SEQUENCE [LARGE SCALE GENOMIC DNA]</scope>
    <source>
        <strain evidence="2">DSM 45245</strain>
    </source>
</reference>
<dbReference type="Proteomes" id="UP000242415">
    <property type="component" value="Unassembled WGS sequence"/>
</dbReference>
<dbReference type="EMBL" id="FNPH01000007">
    <property type="protein sequence ID" value="SDZ21815.1"/>
    <property type="molecule type" value="Genomic_DNA"/>
</dbReference>
<dbReference type="OrthoDB" id="3404503at2"/>
<keyword evidence="2" id="KW-1185">Reference proteome</keyword>
<dbReference type="AlphaFoldDB" id="A0A1H3R913"/>
<proteinExistence type="predicted"/>
<dbReference type="STRING" id="405436.SAMN05444365_107127"/>